<organism evidence="1 2">
    <name type="scientific">Trichostrongylus colubriformis</name>
    <name type="common">Black scour worm</name>
    <dbReference type="NCBI Taxonomy" id="6319"/>
    <lineage>
        <taxon>Eukaryota</taxon>
        <taxon>Metazoa</taxon>
        <taxon>Ecdysozoa</taxon>
        <taxon>Nematoda</taxon>
        <taxon>Chromadorea</taxon>
        <taxon>Rhabditida</taxon>
        <taxon>Rhabditina</taxon>
        <taxon>Rhabditomorpha</taxon>
        <taxon>Strongyloidea</taxon>
        <taxon>Trichostrongylidae</taxon>
        <taxon>Trichostrongylus</taxon>
    </lineage>
</organism>
<dbReference type="AlphaFoldDB" id="A0AAN8FTQ6"/>
<feature type="non-terminal residue" evidence="1">
    <location>
        <position position="1"/>
    </location>
</feature>
<protein>
    <submittedName>
        <fullName evidence="1">Uncharacterized protein</fullName>
    </submittedName>
</protein>
<dbReference type="EMBL" id="WIXE01002920">
    <property type="protein sequence ID" value="KAK5984412.1"/>
    <property type="molecule type" value="Genomic_DNA"/>
</dbReference>
<reference evidence="1 2" key="1">
    <citation type="submission" date="2019-10" db="EMBL/GenBank/DDBJ databases">
        <title>Assembly and Annotation for the nematode Trichostrongylus colubriformis.</title>
        <authorList>
            <person name="Martin J."/>
        </authorList>
    </citation>
    <scope>NUCLEOTIDE SEQUENCE [LARGE SCALE GENOMIC DNA]</scope>
    <source>
        <strain evidence="1">G859</strain>
        <tissue evidence="1">Whole worm</tissue>
    </source>
</reference>
<evidence type="ECO:0000313" key="1">
    <source>
        <dbReference type="EMBL" id="KAK5984412.1"/>
    </source>
</evidence>
<sequence>KIPLHNLARAQHRRRAMEHICKPGAMRRFLCSLQHSGACPNELEQHYNPITGQPQLCDAKTKNGCPLGFECVKTYVFEHLLYEPLEPKSISTCLVQFSIRSDLLPHNCRLSGS</sequence>
<keyword evidence="2" id="KW-1185">Reference proteome</keyword>
<accession>A0AAN8FTQ6</accession>
<name>A0AAN8FTQ6_TRICO</name>
<comment type="caution">
    <text evidence="1">The sequence shown here is derived from an EMBL/GenBank/DDBJ whole genome shotgun (WGS) entry which is preliminary data.</text>
</comment>
<gene>
    <name evidence="1" type="ORF">GCK32_017709</name>
</gene>
<dbReference type="Proteomes" id="UP001331761">
    <property type="component" value="Unassembled WGS sequence"/>
</dbReference>
<proteinExistence type="predicted"/>
<evidence type="ECO:0000313" key="2">
    <source>
        <dbReference type="Proteomes" id="UP001331761"/>
    </source>
</evidence>